<gene>
    <name evidence="2" type="ORF">HMEPL2_24360</name>
</gene>
<dbReference type="CDD" id="cd00267">
    <property type="entry name" value="ABC_ATPase"/>
    <property type="match status" value="1"/>
</dbReference>
<dbReference type="Proteomes" id="UP000501053">
    <property type="component" value="Chromosome"/>
</dbReference>
<evidence type="ECO:0000259" key="1">
    <source>
        <dbReference type="Pfam" id="PF13476"/>
    </source>
</evidence>
<evidence type="ECO:0000313" key="2">
    <source>
        <dbReference type="EMBL" id="BCB72085.1"/>
    </source>
</evidence>
<evidence type="ECO:0000313" key="3">
    <source>
        <dbReference type="Proteomes" id="UP000501053"/>
    </source>
</evidence>
<dbReference type="GO" id="GO:0016887">
    <property type="term" value="F:ATP hydrolysis activity"/>
    <property type="evidence" value="ECO:0007669"/>
    <property type="project" value="InterPro"/>
</dbReference>
<dbReference type="RefSeq" id="WP_172515164.1">
    <property type="nucleotide sequence ID" value="NZ_AP022869.1"/>
</dbReference>
<dbReference type="SUPFAM" id="SSF52540">
    <property type="entry name" value="P-loop containing nucleoside triphosphate hydrolases"/>
    <property type="match status" value="1"/>
</dbReference>
<dbReference type="AlphaFoldDB" id="A0A6F8XEI8"/>
<dbReference type="InterPro" id="IPR027417">
    <property type="entry name" value="P-loop_NTPase"/>
</dbReference>
<dbReference type="Pfam" id="PF13476">
    <property type="entry name" value="AAA_23"/>
    <property type="match status" value="1"/>
</dbReference>
<protein>
    <recommendedName>
        <fullName evidence="1">Rad50/SbcC-type AAA domain-containing protein</fullName>
    </recommendedName>
</protein>
<feature type="domain" description="Rad50/SbcC-type AAA" evidence="1">
    <location>
        <begin position="92"/>
        <end position="333"/>
    </location>
</feature>
<dbReference type="GO" id="GO:0006302">
    <property type="term" value="P:double-strand break repair"/>
    <property type="evidence" value="ECO:0007669"/>
    <property type="project" value="InterPro"/>
</dbReference>
<sequence length="878" mass="97091">MSTSDVEPQTQPSSEAQALSEIVTWANSCPMWQRDALRRLCDKERLSQEDLDSLLGICKGEQEGRPITAEHVRDPSASNLEVSLSKLHNLQHVNALQSGETLTFQKSGLTVIYGDNGAGKSGYARVLKQACRARLPKDDTVLPNVYAAERGIPQAEVSFRVGGQNQSVTWRQGTTADPRLTAISVFDSNTAAVHVDATNDLAYTPLPLRVMASLAETCKTLKSKLDDEIRVIERQTPAILNSPDCAPDTEVGKLLSGLSSKTADATVEGLAGLSELEEARLKTLAADLANDPVRVARQLQGQKTQIDKARDRLKKLAKAVSDENVTNIKQLYETYERSRAAAALVSADLFSDEPLPQVGSDVWRSLWEAARTYSNQGAYPDKKFPVTDEEARCVLCHQELGPEASERLNKFEAFVLDESKKREDEARKAYQAARSALEATYISMQDVQAIASLIRDNLGDEELANTVKRCAVQNSWRLRSVLKTVGLKGVAIKATQAEVPDAEMAAHSEGLEKRAAGFVAEKESPERKALVAEHSELAARQWLGTVKADVLEQIKRLKAVSGLKKVQKTTATNKITTFSTEIAKRLVTDRLRARFAQEVARLGIAEQHAVELKHARSSAGIPLFHVRMMSNPDEPVGKILSEGEHRCVALAAFLSELSTLDTPSGIVFDDPVSSLDHIHRDRVAERLAIESLNRQVVVFTHDIAFLVLLEEACRETRDHAAVPIAYRVVSRGANAAGFCNTEPPANVLPIDKVVTQMRRHLGNVRIHHDRGDQANWRREVRSFSEQLREAWERAVEDVVSPVIKRLAKKVQTDGLIRLTVLQEQDCHDMRDAYGRCSQLLHSQPGELNPRLPSPDQIENEIAALESWAQNIRGRQDQL</sequence>
<accession>A0A6F8XEI8</accession>
<dbReference type="Gene3D" id="3.40.50.300">
    <property type="entry name" value="P-loop containing nucleotide triphosphate hydrolases"/>
    <property type="match status" value="2"/>
</dbReference>
<dbReference type="EMBL" id="AP022869">
    <property type="protein sequence ID" value="BCB72085.1"/>
    <property type="molecule type" value="Genomic_DNA"/>
</dbReference>
<keyword evidence="3" id="KW-1185">Reference proteome</keyword>
<reference evidence="2 3" key="1">
    <citation type="submission" date="2020-03" db="EMBL/GenBank/DDBJ databases">
        <title>Complete Genome Sequence of Halomonas meridiana strain Eplume2, isolated from hydrothermal-plume in the north east Pacific Ocean.</title>
        <authorList>
            <person name="Kurihara Y."/>
            <person name="Kawai S."/>
            <person name="Sakai A."/>
            <person name="Galipon J."/>
            <person name="Arakawa K."/>
        </authorList>
    </citation>
    <scope>NUCLEOTIDE SEQUENCE [LARGE SCALE GENOMIC DNA]</scope>
    <source>
        <strain evidence="2 3">Eplume2</strain>
    </source>
</reference>
<name>A0A6F8XEI8_9GAMM</name>
<proteinExistence type="predicted"/>
<organism evidence="2 3">
    <name type="scientific">Vreelandella aquamarina</name>
    <dbReference type="NCBI Taxonomy" id="77097"/>
    <lineage>
        <taxon>Bacteria</taxon>
        <taxon>Pseudomonadati</taxon>
        <taxon>Pseudomonadota</taxon>
        <taxon>Gammaproteobacteria</taxon>
        <taxon>Oceanospirillales</taxon>
        <taxon>Halomonadaceae</taxon>
        <taxon>Vreelandella</taxon>
    </lineage>
</organism>
<dbReference type="InterPro" id="IPR038729">
    <property type="entry name" value="Rad50/SbcC_AAA"/>
</dbReference>